<evidence type="ECO:0000259" key="1">
    <source>
        <dbReference type="Pfam" id="PF00534"/>
    </source>
</evidence>
<dbReference type="InterPro" id="IPR050194">
    <property type="entry name" value="Glycosyltransferase_grp1"/>
</dbReference>
<evidence type="ECO:0000259" key="2">
    <source>
        <dbReference type="Pfam" id="PF13439"/>
    </source>
</evidence>
<dbReference type="GO" id="GO:0016757">
    <property type="term" value="F:glycosyltransferase activity"/>
    <property type="evidence" value="ECO:0007669"/>
    <property type="project" value="InterPro"/>
</dbReference>
<protein>
    <recommendedName>
        <fullName evidence="5">Glycosyltransferase family 1 protein</fullName>
    </recommendedName>
</protein>
<dbReference type="Gene3D" id="3.40.50.2000">
    <property type="entry name" value="Glycogen Phosphorylase B"/>
    <property type="match status" value="2"/>
</dbReference>
<accession>A0A1F6ARH8</accession>
<dbReference type="PANTHER" id="PTHR45947">
    <property type="entry name" value="SULFOQUINOVOSYL TRANSFERASE SQD2"/>
    <property type="match status" value="1"/>
</dbReference>
<feature type="domain" description="Glycosyl transferase family 1" evidence="1">
    <location>
        <begin position="197"/>
        <end position="357"/>
    </location>
</feature>
<feature type="domain" description="Glycosyltransferase subfamily 4-like N-terminal" evidence="2">
    <location>
        <begin position="34"/>
        <end position="195"/>
    </location>
</feature>
<dbReference type="PANTHER" id="PTHR45947:SF3">
    <property type="entry name" value="SULFOQUINOVOSYL TRANSFERASE SQD2"/>
    <property type="match status" value="1"/>
</dbReference>
<dbReference type="Pfam" id="PF13439">
    <property type="entry name" value="Glyco_transf_4"/>
    <property type="match status" value="1"/>
</dbReference>
<dbReference type="CDD" id="cd03801">
    <property type="entry name" value="GT4_PimA-like"/>
    <property type="match status" value="1"/>
</dbReference>
<comment type="caution">
    <text evidence="3">The sequence shown here is derived from an EMBL/GenBank/DDBJ whole genome shotgun (WGS) entry which is preliminary data.</text>
</comment>
<name>A0A1F6ARH8_9BACT</name>
<dbReference type="Pfam" id="PF00534">
    <property type="entry name" value="Glycos_transf_1"/>
    <property type="match status" value="1"/>
</dbReference>
<dbReference type="InterPro" id="IPR001296">
    <property type="entry name" value="Glyco_trans_1"/>
</dbReference>
<proteinExistence type="predicted"/>
<dbReference type="InterPro" id="IPR028098">
    <property type="entry name" value="Glyco_trans_4-like_N"/>
</dbReference>
<reference evidence="3 4" key="1">
    <citation type="journal article" date="2016" name="Nat. Commun.">
        <title>Thousands of microbial genomes shed light on interconnected biogeochemical processes in an aquifer system.</title>
        <authorList>
            <person name="Anantharaman K."/>
            <person name="Brown C.T."/>
            <person name="Hug L.A."/>
            <person name="Sharon I."/>
            <person name="Castelle C.J."/>
            <person name="Probst A.J."/>
            <person name="Thomas B.C."/>
            <person name="Singh A."/>
            <person name="Wilkins M.J."/>
            <person name="Karaoz U."/>
            <person name="Brodie E.L."/>
            <person name="Williams K.H."/>
            <person name="Hubbard S.S."/>
            <person name="Banfield J.F."/>
        </authorList>
    </citation>
    <scope>NUCLEOTIDE SEQUENCE [LARGE SCALE GENOMIC DNA]</scope>
</reference>
<dbReference type="AlphaFoldDB" id="A0A1F6ARH8"/>
<dbReference type="SUPFAM" id="SSF53756">
    <property type="entry name" value="UDP-Glycosyltransferase/glycogen phosphorylase"/>
    <property type="match status" value="1"/>
</dbReference>
<evidence type="ECO:0008006" key="5">
    <source>
        <dbReference type="Google" id="ProtNLM"/>
    </source>
</evidence>
<evidence type="ECO:0000313" key="3">
    <source>
        <dbReference type="EMBL" id="OGG27122.1"/>
    </source>
</evidence>
<gene>
    <name evidence="3" type="ORF">A2960_01690</name>
</gene>
<dbReference type="Proteomes" id="UP000176609">
    <property type="component" value="Unassembled WGS sequence"/>
</dbReference>
<evidence type="ECO:0000313" key="4">
    <source>
        <dbReference type="Proteomes" id="UP000176609"/>
    </source>
</evidence>
<sequence length="381" mass="43699">MVNVFFPLPSVSVAAGKKRILIFNWRDTKHKYAGGAEVYIHELAKRWVKAGHHVTLFCGNDSKCSRNEVIDGIWVIRRGGFYFVYLWAYLYYLLKFRGRYDLVIDCENGIPFFTPLYVKEPVFCVIHHVHQEVFIRYLPKPLSLIASVLENRVMPWAYRNAKFITVSESTKKDMNNLNIKGIATEIIPNGVDLEKLKPGVKNKSPLVLYLGRLKSYKSINVLITSFKKVVEIIPEVRLIIAGDGEERVGLERLTKRLKLSDKITFLGRVSEKKKIRLMQRAWVFVNPSFMEGWGITSIEANACGTPVVASNVPGLRDSVKNPHSGFLVPYGDVELFADRITFLLKNKNVRRQMSGQAVHWAKKFEWDKSVKKFNSIFNSLI</sequence>
<dbReference type="EMBL" id="MFJR01000007">
    <property type="protein sequence ID" value="OGG27122.1"/>
    <property type="molecule type" value="Genomic_DNA"/>
</dbReference>
<organism evidence="3 4">
    <name type="scientific">Candidatus Gottesmanbacteria bacterium RIFCSPLOWO2_01_FULL_39_12b</name>
    <dbReference type="NCBI Taxonomy" id="1798388"/>
    <lineage>
        <taxon>Bacteria</taxon>
        <taxon>Candidatus Gottesmaniibacteriota</taxon>
    </lineage>
</organism>